<accession>A0AAD8T051</accession>
<protein>
    <recommendedName>
        <fullName evidence="1">Reverse transcriptase domain-containing protein</fullName>
    </recommendedName>
</protein>
<comment type="caution">
    <text evidence="2">The sequence shown here is derived from an EMBL/GenBank/DDBJ whole genome shotgun (WGS) entry which is preliminary data.</text>
</comment>
<proteinExistence type="predicted"/>
<organism evidence="2 3">
    <name type="scientific">Lolium multiflorum</name>
    <name type="common">Italian ryegrass</name>
    <name type="synonym">Lolium perenne subsp. multiflorum</name>
    <dbReference type="NCBI Taxonomy" id="4521"/>
    <lineage>
        <taxon>Eukaryota</taxon>
        <taxon>Viridiplantae</taxon>
        <taxon>Streptophyta</taxon>
        <taxon>Embryophyta</taxon>
        <taxon>Tracheophyta</taxon>
        <taxon>Spermatophyta</taxon>
        <taxon>Magnoliopsida</taxon>
        <taxon>Liliopsida</taxon>
        <taxon>Poales</taxon>
        <taxon>Poaceae</taxon>
        <taxon>BOP clade</taxon>
        <taxon>Pooideae</taxon>
        <taxon>Poodae</taxon>
        <taxon>Poeae</taxon>
        <taxon>Poeae Chloroplast Group 2 (Poeae type)</taxon>
        <taxon>Loliodinae</taxon>
        <taxon>Loliinae</taxon>
        <taxon>Lolium</taxon>
    </lineage>
</organism>
<reference evidence="2" key="1">
    <citation type="submission" date="2023-07" db="EMBL/GenBank/DDBJ databases">
        <title>A chromosome-level genome assembly of Lolium multiflorum.</title>
        <authorList>
            <person name="Chen Y."/>
            <person name="Copetti D."/>
            <person name="Kolliker R."/>
            <person name="Studer B."/>
        </authorList>
    </citation>
    <scope>NUCLEOTIDE SEQUENCE</scope>
    <source>
        <strain evidence="2">02402/16</strain>
        <tissue evidence="2">Leaf</tissue>
    </source>
</reference>
<keyword evidence="3" id="KW-1185">Reference proteome</keyword>
<dbReference type="Pfam" id="PF00078">
    <property type="entry name" value="RVT_1"/>
    <property type="match status" value="1"/>
</dbReference>
<feature type="domain" description="Reverse transcriptase" evidence="1">
    <location>
        <begin position="87"/>
        <end position="184"/>
    </location>
</feature>
<gene>
    <name evidence="2" type="ORF">QYE76_055657</name>
</gene>
<dbReference type="EMBL" id="JAUUTY010000003">
    <property type="protein sequence ID" value="KAK1667498.1"/>
    <property type="molecule type" value="Genomic_DNA"/>
</dbReference>
<dbReference type="AlphaFoldDB" id="A0AAD8T051"/>
<name>A0AAD8T051_LOLMU</name>
<evidence type="ECO:0000313" key="2">
    <source>
        <dbReference type="EMBL" id="KAK1667498.1"/>
    </source>
</evidence>
<dbReference type="PANTHER" id="PTHR19446">
    <property type="entry name" value="REVERSE TRANSCRIPTASES"/>
    <property type="match status" value="1"/>
</dbReference>
<sequence length="185" mass="20377">MATRSAGPALARPRVDGPLQHQWRRAAARRLPAGGPIGHGEAIGPDMRAKVHGATIKQDVVDVFQQLFQLRGRGFHRLNQALMTLLPKRADAAALGDYRPISLIHLIAKLFAKTLSLRLAPHLDGLVSTNQNAFIGGRSLHDNFLLVKQSARLLHQLGAPRVLLKLDLARAFDSISWPFLFEALR</sequence>
<dbReference type="InterPro" id="IPR000477">
    <property type="entry name" value="RT_dom"/>
</dbReference>
<evidence type="ECO:0000313" key="3">
    <source>
        <dbReference type="Proteomes" id="UP001231189"/>
    </source>
</evidence>
<dbReference type="Proteomes" id="UP001231189">
    <property type="component" value="Unassembled WGS sequence"/>
</dbReference>
<evidence type="ECO:0000259" key="1">
    <source>
        <dbReference type="Pfam" id="PF00078"/>
    </source>
</evidence>